<name>A0ABN2WY32_9ACTN</name>
<sequence length="279" mass="27375">MRTNRLLAVTVLSVLGVTGLTACGSDGDKKGGAAPATSSAASTSASASTSPSASASAAGKGGGLEALSAEEILKKTRAAGEKLTSAKVTFKMADAEGNVSGSVAADSSGNCSGTFTIEGTGKAEILGTGGKRWIKPDAGFLKTIVPEGNTAAAGAMAGKWLTGDGAGVNGSDGFGWFCEVGIDAQRKAGLLENGAPDSSVAKNGTGQLDGVKTVLFTAKDEGSGAPLQVAVADEGEPYVISMKGDATGEIRFGDFGKPVTVTAPAAAQVFDMDTALSAG</sequence>
<organism evidence="3 4">
    <name type="scientific">Kitasatospora saccharophila</name>
    <dbReference type="NCBI Taxonomy" id="407973"/>
    <lineage>
        <taxon>Bacteria</taxon>
        <taxon>Bacillati</taxon>
        <taxon>Actinomycetota</taxon>
        <taxon>Actinomycetes</taxon>
        <taxon>Kitasatosporales</taxon>
        <taxon>Streptomycetaceae</taxon>
        <taxon>Kitasatospora</taxon>
    </lineage>
</organism>
<feature type="chain" id="PRO_5047477257" evidence="2">
    <location>
        <begin position="23"/>
        <end position="279"/>
    </location>
</feature>
<gene>
    <name evidence="3" type="ORF">GCM10009759_35030</name>
</gene>
<dbReference type="EMBL" id="BAAANS010000022">
    <property type="protein sequence ID" value="GAA2101384.1"/>
    <property type="molecule type" value="Genomic_DNA"/>
</dbReference>
<dbReference type="Proteomes" id="UP001500897">
    <property type="component" value="Unassembled WGS sequence"/>
</dbReference>
<proteinExistence type="predicted"/>
<feature type="region of interest" description="Disordered" evidence="1">
    <location>
        <begin position="26"/>
        <end position="60"/>
    </location>
</feature>
<keyword evidence="3" id="KW-0449">Lipoprotein</keyword>
<reference evidence="3 4" key="1">
    <citation type="journal article" date="2019" name="Int. J. Syst. Evol. Microbiol.">
        <title>The Global Catalogue of Microorganisms (GCM) 10K type strain sequencing project: providing services to taxonomists for standard genome sequencing and annotation.</title>
        <authorList>
            <consortium name="The Broad Institute Genomics Platform"/>
            <consortium name="The Broad Institute Genome Sequencing Center for Infectious Disease"/>
            <person name="Wu L."/>
            <person name="Ma J."/>
        </authorList>
    </citation>
    <scope>NUCLEOTIDE SEQUENCE [LARGE SCALE GENOMIC DNA]</scope>
    <source>
        <strain evidence="3 4">JCM 14559</strain>
    </source>
</reference>
<evidence type="ECO:0000313" key="4">
    <source>
        <dbReference type="Proteomes" id="UP001500897"/>
    </source>
</evidence>
<accession>A0ABN2WY32</accession>
<feature type="signal peptide" evidence="2">
    <location>
        <begin position="1"/>
        <end position="22"/>
    </location>
</feature>
<dbReference type="PROSITE" id="PS51257">
    <property type="entry name" value="PROKAR_LIPOPROTEIN"/>
    <property type="match status" value="1"/>
</dbReference>
<feature type="compositionally biased region" description="Low complexity" evidence="1">
    <location>
        <begin position="32"/>
        <end position="58"/>
    </location>
</feature>
<protein>
    <submittedName>
        <fullName evidence="3">Lipoprotein</fullName>
    </submittedName>
</protein>
<keyword evidence="4" id="KW-1185">Reference proteome</keyword>
<evidence type="ECO:0000256" key="1">
    <source>
        <dbReference type="SAM" id="MobiDB-lite"/>
    </source>
</evidence>
<keyword evidence="2" id="KW-0732">Signal</keyword>
<dbReference type="RefSeq" id="WP_344553131.1">
    <property type="nucleotide sequence ID" value="NZ_BAAANS010000022.1"/>
</dbReference>
<comment type="caution">
    <text evidence="3">The sequence shown here is derived from an EMBL/GenBank/DDBJ whole genome shotgun (WGS) entry which is preliminary data.</text>
</comment>
<dbReference type="Gene3D" id="2.50.20.20">
    <property type="match status" value="1"/>
</dbReference>
<evidence type="ECO:0000256" key="2">
    <source>
        <dbReference type="SAM" id="SignalP"/>
    </source>
</evidence>
<evidence type="ECO:0000313" key="3">
    <source>
        <dbReference type="EMBL" id="GAA2101384.1"/>
    </source>
</evidence>